<feature type="transmembrane region" description="Helical" evidence="1">
    <location>
        <begin position="228"/>
        <end position="253"/>
    </location>
</feature>
<protein>
    <submittedName>
        <fullName evidence="2">Uncharacterized protein</fullName>
    </submittedName>
</protein>
<keyword evidence="3" id="KW-1185">Reference proteome</keyword>
<dbReference type="InterPro" id="IPR006747">
    <property type="entry name" value="DUF599"/>
</dbReference>
<feature type="transmembrane region" description="Helical" evidence="1">
    <location>
        <begin position="142"/>
        <end position="160"/>
    </location>
</feature>
<dbReference type="EMBL" id="LGRX02007742">
    <property type="protein sequence ID" value="KAK3274424.1"/>
    <property type="molecule type" value="Genomic_DNA"/>
</dbReference>
<dbReference type="PANTHER" id="PTHR31168:SF1">
    <property type="entry name" value="DUF599 FAMILY PROTEIN"/>
    <property type="match status" value="1"/>
</dbReference>
<proteinExistence type="predicted"/>
<name>A0AAE0GA66_9CHLO</name>
<reference evidence="2 3" key="1">
    <citation type="journal article" date="2015" name="Genome Biol. Evol.">
        <title>Comparative Genomics of a Bacterivorous Green Alga Reveals Evolutionary Causalities and Consequences of Phago-Mixotrophic Mode of Nutrition.</title>
        <authorList>
            <person name="Burns J.A."/>
            <person name="Paasch A."/>
            <person name="Narechania A."/>
            <person name="Kim E."/>
        </authorList>
    </citation>
    <scope>NUCLEOTIDE SEQUENCE [LARGE SCALE GENOMIC DNA]</scope>
    <source>
        <strain evidence="2 3">PLY_AMNH</strain>
    </source>
</reference>
<dbReference type="Proteomes" id="UP001190700">
    <property type="component" value="Unassembled WGS sequence"/>
</dbReference>
<accession>A0AAE0GA66</accession>
<evidence type="ECO:0000313" key="3">
    <source>
        <dbReference type="Proteomes" id="UP001190700"/>
    </source>
</evidence>
<keyword evidence="1" id="KW-1133">Transmembrane helix</keyword>
<feature type="transmembrane region" description="Helical" evidence="1">
    <location>
        <begin position="35"/>
        <end position="53"/>
    </location>
</feature>
<comment type="caution">
    <text evidence="2">The sequence shown here is derived from an EMBL/GenBank/DDBJ whole genome shotgun (WGS) entry which is preliminary data.</text>
</comment>
<feature type="transmembrane region" description="Helical" evidence="1">
    <location>
        <begin position="93"/>
        <end position="115"/>
    </location>
</feature>
<gene>
    <name evidence="2" type="ORF">CYMTET_17391</name>
</gene>
<evidence type="ECO:0000256" key="1">
    <source>
        <dbReference type="SAM" id="Phobius"/>
    </source>
</evidence>
<dbReference type="Pfam" id="PF04654">
    <property type="entry name" value="DUF599"/>
    <property type="match status" value="1"/>
</dbReference>
<keyword evidence="1" id="KW-0812">Transmembrane</keyword>
<keyword evidence="1" id="KW-0472">Membrane</keyword>
<dbReference type="PANTHER" id="PTHR31168">
    <property type="entry name" value="OS02G0292800 PROTEIN"/>
    <property type="match status" value="1"/>
</dbReference>
<dbReference type="AlphaFoldDB" id="A0AAE0GA66"/>
<sequence length="262" mass="28339">MTSTYRVSGAPKVHADKCGLRSVKTRASASSLVGAGWPLVCASCAIIVAYHIMEEANPKTWRKTMEAARIIWTRKVLRKKDYILAVQTIRNGLMAATFFCSMTIALLTAALGALFEGSGSSTALSMAPEPLFSPATALQLPYIKLALLATVLAISSAAFAQACRYLMHASFIFLVVADDPAIEEPSQTELKNEQSPLTVPTGSAERLMVIAERWWWGGLRGMYITLPLITWMASGTVGFLVASVLLVWILSILDKPLTNTVA</sequence>
<organism evidence="2 3">
    <name type="scientific">Cymbomonas tetramitiformis</name>
    <dbReference type="NCBI Taxonomy" id="36881"/>
    <lineage>
        <taxon>Eukaryota</taxon>
        <taxon>Viridiplantae</taxon>
        <taxon>Chlorophyta</taxon>
        <taxon>Pyramimonadophyceae</taxon>
        <taxon>Pyramimonadales</taxon>
        <taxon>Pyramimonadaceae</taxon>
        <taxon>Cymbomonas</taxon>
    </lineage>
</organism>
<evidence type="ECO:0000313" key="2">
    <source>
        <dbReference type="EMBL" id="KAK3274424.1"/>
    </source>
</evidence>